<keyword evidence="5" id="KW-1185">Reference proteome</keyword>
<feature type="compositionally biased region" description="Basic and acidic residues" evidence="3">
    <location>
        <begin position="389"/>
        <end position="399"/>
    </location>
</feature>
<dbReference type="GO" id="GO:0005634">
    <property type="term" value="C:nucleus"/>
    <property type="evidence" value="ECO:0007669"/>
    <property type="project" value="TreeGrafter"/>
</dbReference>
<feature type="compositionally biased region" description="Polar residues" evidence="3">
    <location>
        <begin position="31"/>
        <end position="48"/>
    </location>
</feature>
<comment type="subcellular location">
    <subcellularLocation>
        <location evidence="1">Cytoplasm</location>
    </subcellularLocation>
</comment>
<dbReference type="GO" id="GO:0036464">
    <property type="term" value="C:cytoplasmic ribonucleoprotein granule"/>
    <property type="evidence" value="ECO:0007669"/>
    <property type="project" value="UniProtKB-ARBA"/>
</dbReference>
<protein>
    <submittedName>
        <fullName evidence="4">Uncharacterized protein</fullName>
    </submittedName>
</protein>
<feature type="compositionally biased region" description="Polar residues" evidence="3">
    <location>
        <begin position="58"/>
        <end position="71"/>
    </location>
</feature>
<dbReference type="GO" id="GO:0017148">
    <property type="term" value="P:negative regulation of translation"/>
    <property type="evidence" value="ECO:0007669"/>
    <property type="project" value="TreeGrafter"/>
</dbReference>
<feature type="compositionally biased region" description="Polar residues" evidence="3">
    <location>
        <begin position="103"/>
        <end position="117"/>
    </location>
</feature>
<evidence type="ECO:0000256" key="3">
    <source>
        <dbReference type="SAM" id="MobiDB-lite"/>
    </source>
</evidence>
<feature type="compositionally biased region" description="Polar residues" evidence="3">
    <location>
        <begin position="174"/>
        <end position="194"/>
    </location>
</feature>
<feature type="compositionally biased region" description="Low complexity" evidence="3">
    <location>
        <begin position="84"/>
        <end position="102"/>
    </location>
</feature>
<dbReference type="EMBL" id="CAAALY010249954">
    <property type="protein sequence ID" value="VEL35486.1"/>
    <property type="molecule type" value="Genomic_DNA"/>
</dbReference>
<keyword evidence="2" id="KW-0963">Cytoplasm</keyword>
<proteinExistence type="predicted"/>
<organism evidence="4 5">
    <name type="scientific">Protopolystoma xenopodis</name>
    <dbReference type="NCBI Taxonomy" id="117903"/>
    <lineage>
        <taxon>Eukaryota</taxon>
        <taxon>Metazoa</taxon>
        <taxon>Spiralia</taxon>
        <taxon>Lophotrochozoa</taxon>
        <taxon>Platyhelminthes</taxon>
        <taxon>Monogenea</taxon>
        <taxon>Polyopisthocotylea</taxon>
        <taxon>Polystomatidea</taxon>
        <taxon>Polystomatidae</taxon>
        <taxon>Protopolystoma</taxon>
    </lineage>
</organism>
<reference evidence="4" key="1">
    <citation type="submission" date="2018-11" db="EMBL/GenBank/DDBJ databases">
        <authorList>
            <consortium name="Pathogen Informatics"/>
        </authorList>
    </citation>
    <scope>NUCLEOTIDE SEQUENCE</scope>
</reference>
<feature type="region of interest" description="Disordered" evidence="3">
    <location>
        <begin position="378"/>
        <end position="399"/>
    </location>
</feature>
<dbReference type="PANTHER" id="PTHR12269:SF1">
    <property type="entry name" value="EUKARYOTIC TRANSLATION INITIATION FACTOR 4E TRANSPORTER"/>
    <property type="match status" value="1"/>
</dbReference>
<name>A0A3S5AYK5_9PLAT</name>
<dbReference type="OrthoDB" id="8916892at2759"/>
<dbReference type="InterPro" id="IPR018862">
    <property type="entry name" value="eIF4E-T"/>
</dbReference>
<dbReference type="Pfam" id="PF10477">
    <property type="entry name" value="EIF4E-T"/>
    <property type="match status" value="1"/>
</dbReference>
<comment type="caution">
    <text evidence="4">The sequence shown here is derived from an EMBL/GenBank/DDBJ whole genome shotgun (WGS) entry which is preliminary data.</text>
</comment>
<evidence type="ECO:0000313" key="4">
    <source>
        <dbReference type="EMBL" id="VEL35486.1"/>
    </source>
</evidence>
<feature type="compositionally biased region" description="Basic and acidic residues" evidence="3">
    <location>
        <begin position="120"/>
        <end position="129"/>
    </location>
</feature>
<feature type="compositionally biased region" description="Basic and acidic residues" evidence="3">
    <location>
        <begin position="136"/>
        <end position="149"/>
    </location>
</feature>
<dbReference type="GO" id="GO:0003729">
    <property type="term" value="F:mRNA binding"/>
    <property type="evidence" value="ECO:0007669"/>
    <property type="project" value="TreeGrafter"/>
</dbReference>
<dbReference type="Proteomes" id="UP000784294">
    <property type="component" value="Unassembled WGS sequence"/>
</dbReference>
<evidence type="ECO:0000313" key="5">
    <source>
        <dbReference type="Proteomes" id="UP000784294"/>
    </source>
</evidence>
<sequence length="696" mass="74928">METKSAESPETLFDFKRRLALCQKGQKRTKTPSFSKSQANAERTTRNPSGIVLGPQKRTWNTGCHVTQTPKSALPRTGVLGAESSAIPSNSSLNSNSHSQPSATQGHALSNGRNGSSKFADYRPLERPFARNSCGESRKEFRNSNETKSGHAPLSLTNNTASISRPRDRLRNPEGSSFFSRSYGNPKEPSSNRNPSKHYGGLHSHRHNSSIEDEPEWFSEGPSNINETIELVGMNEDDIDLKMDRLNRRNPLESFDLSVKEVDSRTVESRKPEGSDQKAVSFENDSCSSANGVTSAIIADDPAIFSASSQNQNTEMNLTSINDLSALLSLPIPTSPEETEFDPGSMLMNGAGDSSRKTVSSSGGSRLRHLFSNITCEEPSDSSTHAHQNHVDSHERKSGDVYSLISRGISTPISSSDIGDSNVGNCLSSKPPTHYPAVALEQKLRSLLLGRGPTPSSSVDKLICSPSKVDTRSSRVLTVEELEADLGTCNNPTDMPCSPHLLSSDSFQPCSTLDRSGPILAHPTVDSFLNPSFRIHPASAGPGSALSTGIGTSSQFPIRSSNASAILRHPVGLPPGLQSLLKQAHSSMTGPAACPGAQTHLTNQLLADVAVVANTQKPIGPSTSSSQQQAAATVLRINSQLQQSLNMMMMLRGPMSGITQASVSNIYYNYLTMRLSLIQFHYSICDSINTFNAISF</sequence>
<accession>A0A3S5AYK5</accession>
<gene>
    <name evidence="4" type="ORF">PXEA_LOCUS28926</name>
</gene>
<feature type="region of interest" description="Disordered" evidence="3">
    <location>
        <begin position="23"/>
        <end position="218"/>
    </location>
</feature>
<dbReference type="AlphaFoldDB" id="A0A3S5AYK5"/>
<evidence type="ECO:0000256" key="1">
    <source>
        <dbReference type="ARBA" id="ARBA00004496"/>
    </source>
</evidence>
<dbReference type="PANTHER" id="PTHR12269">
    <property type="entry name" value="EUKARYOTIC TRANSLATION INITIATION FACTOR 4E TRANSPORTER"/>
    <property type="match status" value="1"/>
</dbReference>
<evidence type="ECO:0000256" key="2">
    <source>
        <dbReference type="ARBA" id="ARBA00022490"/>
    </source>
</evidence>